<evidence type="ECO:0000313" key="3">
    <source>
        <dbReference type="Proteomes" id="UP000069850"/>
    </source>
</evidence>
<proteinExistence type="predicted"/>
<evidence type="ECO:0000256" key="1">
    <source>
        <dbReference type="SAM" id="MobiDB-lite"/>
    </source>
</evidence>
<organism evidence="2 3">
    <name type="scientific">Methanoculleus bourgensis</name>
    <dbReference type="NCBI Taxonomy" id="83986"/>
    <lineage>
        <taxon>Archaea</taxon>
        <taxon>Methanobacteriati</taxon>
        <taxon>Methanobacteriota</taxon>
        <taxon>Stenosarchaea group</taxon>
        <taxon>Methanomicrobia</taxon>
        <taxon>Methanomicrobiales</taxon>
        <taxon>Methanomicrobiaceae</taxon>
        <taxon>Methanoculleus</taxon>
    </lineage>
</organism>
<gene>
    <name evidence="2" type="ORF">MMAB1_1422</name>
</gene>
<dbReference type="KEGG" id="mema:MMAB1_1422"/>
<sequence>MQDFGSGDGGSNPPGGTGDGVLEPRHCFTSIVVTLEVSGKRNRLHSSARGGRWGQETPCTLPHGKVFLARRDLEPEKQRRRNRYGRDENHR</sequence>
<dbReference type="Proteomes" id="UP000069850">
    <property type="component" value="Chromosome 1"/>
</dbReference>
<evidence type="ECO:0000313" key="2">
    <source>
        <dbReference type="EMBL" id="CVK32635.1"/>
    </source>
</evidence>
<name>A0A0X3BMA5_9EURY</name>
<dbReference type="EMBL" id="LT158599">
    <property type="protein sequence ID" value="CVK32635.1"/>
    <property type="molecule type" value="Genomic_DNA"/>
</dbReference>
<feature type="compositionally biased region" description="Gly residues" evidence="1">
    <location>
        <begin position="1"/>
        <end position="19"/>
    </location>
</feature>
<protein>
    <submittedName>
        <fullName evidence="2">Uncharacterized protein</fullName>
    </submittedName>
</protein>
<reference evidence="2 3" key="1">
    <citation type="submission" date="2016-01" db="EMBL/GenBank/DDBJ databases">
        <authorList>
            <person name="Manzoor S."/>
        </authorList>
    </citation>
    <scope>NUCLEOTIDE SEQUENCE [LARGE SCALE GENOMIC DNA]</scope>
    <source>
        <strain evidence="2">Methanoculleus sp MAB1</strain>
    </source>
</reference>
<feature type="region of interest" description="Disordered" evidence="1">
    <location>
        <begin position="41"/>
        <end position="91"/>
    </location>
</feature>
<accession>A0A0X3BMA5</accession>
<dbReference type="AlphaFoldDB" id="A0A0X3BMA5"/>
<feature type="region of interest" description="Disordered" evidence="1">
    <location>
        <begin position="1"/>
        <end position="23"/>
    </location>
</feature>